<keyword evidence="2" id="KW-1185">Reference proteome</keyword>
<feature type="signal peptide" evidence="1">
    <location>
        <begin position="1"/>
        <end position="23"/>
    </location>
</feature>
<protein>
    <submittedName>
        <fullName evidence="3 4">Cold and drought-regulated protein CORA-like</fullName>
    </submittedName>
</protein>
<dbReference type="GeneID" id="106820858"/>
<reference evidence="3 4" key="1">
    <citation type="submission" date="2025-05" db="UniProtKB">
        <authorList>
            <consortium name="RefSeq"/>
        </authorList>
    </citation>
    <scope>IDENTIFICATION</scope>
</reference>
<proteinExistence type="predicted"/>
<keyword evidence="1" id="KW-0732">Signal</keyword>
<sequence length="108" mass="11499">MRLFVAISILCLLAFVMIGDVRGSAESYSFVSRHPYAYVHQGNPRRFHGFFPGSGGHPYGGSRYGGGRYGGGRYGGGRYGGGRYGGGPYGGGPYGGRPYRDGPGPDYF</sequence>
<dbReference type="RefSeq" id="XP_014680938.1">
    <property type="nucleotide sequence ID" value="XM_014825452.1"/>
</dbReference>
<gene>
    <name evidence="3 4" type="primary">LOC106820858</name>
</gene>
<evidence type="ECO:0000313" key="3">
    <source>
        <dbReference type="RefSeq" id="XP_014680937.1"/>
    </source>
</evidence>
<feature type="chain" id="PRO_5045022264" evidence="1">
    <location>
        <begin position="24"/>
        <end position="108"/>
    </location>
</feature>
<evidence type="ECO:0000313" key="2">
    <source>
        <dbReference type="Proteomes" id="UP000695022"/>
    </source>
</evidence>
<accession>A0ABM1F916</accession>
<evidence type="ECO:0000313" key="4">
    <source>
        <dbReference type="RefSeq" id="XP_014680938.1"/>
    </source>
</evidence>
<organism evidence="2 3">
    <name type="scientific">Priapulus caudatus</name>
    <name type="common">Priapulid worm</name>
    <dbReference type="NCBI Taxonomy" id="37621"/>
    <lineage>
        <taxon>Eukaryota</taxon>
        <taxon>Metazoa</taxon>
        <taxon>Ecdysozoa</taxon>
        <taxon>Scalidophora</taxon>
        <taxon>Priapulida</taxon>
        <taxon>Priapulimorpha</taxon>
        <taxon>Priapulimorphida</taxon>
        <taxon>Priapulidae</taxon>
        <taxon>Priapulus</taxon>
    </lineage>
</organism>
<dbReference type="Proteomes" id="UP000695022">
    <property type="component" value="Unplaced"/>
</dbReference>
<dbReference type="RefSeq" id="XP_014680937.1">
    <property type="nucleotide sequence ID" value="XM_014825451.1"/>
</dbReference>
<evidence type="ECO:0000256" key="1">
    <source>
        <dbReference type="SAM" id="SignalP"/>
    </source>
</evidence>
<name>A0ABM1F916_PRICU</name>